<organism evidence="2 3">
    <name type="scientific">Pseudopithomyces chartarum</name>
    <dbReference type="NCBI Taxonomy" id="1892770"/>
    <lineage>
        <taxon>Eukaryota</taxon>
        <taxon>Fungi</taxon>
        <taxon>Dikarya</taxon>
        <taxon>Ascomycota</taxon>
        <taxon>Pezizomycotina</taxon>
        <taxon>Dothideomycetes</taxon>
        <taxon>Pleosporomycetidae</taxon>
        <taxon>Pleosporales</taxon>
        <taxon>Massarineae</taxon>
        <taxon>Didymosphaeriaceae</taxon>
        <taxon>Pseudopithomyces</taxon>
    </lineage>
</organism>
<keyword evidence="1" id="KW-1133">Transmembrane helix</keyword>
<keyword evidence="1" id="KW-0472">Membrane</keyword>
<keyword evidence="1" id="KW-0812">Transmembrane</keyword>
<evidence type="ECO:0000256" key="1">
    <source>
        <dbReference type="SAM" id="Phobius"/>
    </source>
</evidence>
<name>A0AAN6M167_9PLEO</name>
<reference evidence="2 3" key="1">
    <citation type="submission" date="2021-02" db="EMBL/GenBank/DDBJ databases">
        <title>Genome assembly of Pseudopithomyces chartarum.</title>
        <authorList>
            <person name="Jauregui R."/>
            <person name="Singh J."/>
            <person name="Voisey C."/>
        </authorList>
    </citation>
    <scope>NUCLEOTIDE SEQUENCE [LARGE SCALE GENOMIC DNA]</scope>
    <source>
        <strain evidence="2 3">AGR01</strain>
    </source>
</reference>
<feature type="transmembrane region" description="Helical" evidence="1">
    <location>
        <begin position="109"/>
        <end position="130"/>
    </location>
</feature>
<gene>
    <name evidence="2" type="ORF">GRF29_19g301455</name>
</gene>
<comment type="caution">
    <text evidence="2">The sequence shown here is derived from an EMBL/GenBank/DDBJ whole genome shotgun (WGS) entry which is preliminary data.</text>
</comment>
<feature type="transmembrane region" description="Helical" evidence="1">
    <location>
        <begin position="219"/>
        <end position="240"/>
    </location>
</feature>
<protein>
    <recommendedName>
        <fullName evidence="4">Integral membrane protein</fullName>
    </recommendedName>
</protein>
<evidence type="ECO:0000313" key="3">
    <source>
        <dbReference type="Proteomes" id="UP001280581"/>
    </source>
</evidence>
<evidence type="ECO:0008006" key="4">
    <source>
        <dbReference type="Google" id="ProtNLM"/>
    </source>
</evidence>
<feature type="transmembrane region" description="Helical" evidence="1">
    <location>
        <begin position="252"/>
        <end position="275"/>
    </location>
</feature>
<feature type="transmembrane region" description="Helical" evidence="1">
    <location>
        <begin position="150"/>
        <end position="173"/>
    </location>
</feature>
<evidence type="ECO:0000313" key="2">
    <source>
        <dbReference type="EMBL" id="KAK3214480.1"/>
    </source>
</evidence>
<dbReference type="AlphaFoldDB" id="A0AAN6M167"/>
<feature type="transmembrane region" description="Helical" evidence="1">
    <location>
        <begin position="296"/>
        <end position="314"/>
    </location>
</feature>
<accession>A0AAN6M167</accession>
<feature type="transmembrane region" description="Helical" evidence="1">
    <location>
        <begin position="320"/>
        <end position="341"/>
    </location>
</feature>
<dbReference type="EMBL" id="WVTA01000003">
    <property type="protein sequence ID" value="KAK3214480.1"/>
    <property type="molecule type" value="Genomic_DNA"/>
</dbReference>
<dbReference type="Proteomes" id="UP001280581">
    <property type="component" value="Unassembled WGS sequence"/>
</dbReference>
<keyword evidence="3" id="KW-1185">Reference proteome</keyword>
<proteinExistence type="predicted"/>
<sequence>MNASATMRNAYVRASVINIYPSTGLLPIREIQCRPMDPDKLRNFKKVDHLQHREACEKERMEDIHKHTEIIQTAAIEENQSFMEFDDENKDTPGARIRKMFTRFPYRDPIYLVAVIFALGSLDLVIDGIFDLLPLLLPSSEFETRETIAIPTTVLIGSVFFFVAGIFDVFGALNADNGTLESSKEDLGPVEYKSALVGSPEFKWIPSKIKFLDLLTTNLAFQAGLIVLVGGVIFMFAGVVDFPGVVPDDSPSFPLVVLGPQIVHGFLFWIANVLLTLSEQEKWYIPKVRDPCWQGAFLNASGGFWFMMSGFFALRKDELGAAAAEVTGSLAFFVGSLGRCVQYA</sequence>